<proteinExistence type="inferred from homology"/>
<comment type="similarity">
    <text evidence="7">Belongs to the TonB-dependent receptor family.</text>
</comment>
<keyword evidence="2 7" id="KW-0813">Transport</keyword>
<dbReference type="Pfam" id="PF13715">
    <property type="entry name" value="CarbopepD_reg_2"/>
    <property type="match status" value="1"/>
</dbReference>
<evidence type="ECO:0000256" key="1">
    <source>
        <dbReference type="ARBA" id="ARBA00004571"/>
    </source>
</evidence>
<protein>
    <submittedName>
        <fullName evidence="10">SusC/RagA family TonB-linked outer membrane protein</fullName>
    </submittedName>
</protein>
<dbReference type="InterPro" id="IPR039426">
    <property type="entry name" value="TonB-dep_rcpt-like"/>
</dbReference>
<organism evidence="10 11">
    <name type="scientific">Parabacteroides goldsteinii DSM 19448 = WAL 12034</name>
    <dbReference type="NCBI Taxonomy" id="927665"/>
    <lineage>
        <taxon>Bacteria</taxon>
        <taxon>Pseudomonadati</taxon>
        <taxon>Bacteroidota</taxon>
        <taxon>Bacteroidia</taxon>
        <taxon>Bacteroidales</taxon>
        <taxon>Tannerellaceae</taxon>
        <taxon>Parabacteroides</taxon>
    </lineage>
</organism>
<evidence type="ECO:0000256" key="6">
    <source>
        <dbReference type="ARBA" id="ARBA00023237"/>
    </source>
</evidence>
<dbReference type="RefSeq" id="WP_046146709.1">
    <property type="nucleotide sequence ID" value="NZ_KQ033913.1"/>
</dbReference>
<dbReference type="InterPro" id="IPR023996">
    <property type="entry name" value="TonB-dep_OMP_SusC/RagA"/>
</dbReference>
<comment type="subcellular location">
    <subcellularLocation>
        <location evidence="1 7">Cell outer membrane</location>
        <topology evidence="1 7">Multi-pass membrane protein</topology>
    </subcellularLocation>
</comment>
<dbReference type="InterPro" id="IPR037066">
    <property type="entry name" value="Plug_dom_sf"/>
</dbReference>
<keyword evidence="6 7" id="KW-0998">Cell outer membrane</keyword>
<dbReference type="Gene3D" id="2.40.170.20">
    <property type="entry name" value="TonB-dependent receptor, beta-barrel domain"/>
    <property type="match status" value="1"/>
</dbReference>
<evidence type="ECO:0000256" key="5">
    <source>
        <dbReference type="ARBA" id="ARBA00023136"/>
    </source>
</evidence>
<dbReference type="NCBIfam" id="TIGR04056">
    <property type="entry name" value="OMP_RagA_SusC"/>
    <property type="match status" value="1"/>
</dbReference>
<dbReference type="Gene3D" id="2.170.130.10">
    <property type="entry name" value="TonB-dependent receptor, plug domain"/>
    <property type="match status" value="1"/>
</dbReference>
<dbReference type="HOGENOM" id="CLU_004317_1_1_10"/>
<evidence type="ECO:0000313" key="11">
    <source>
        <dbReference type="Proteomes" id="UP000033047"/>
    </source>
</evidence>
<feature type="chain" id="PRO_5002488694" evidence="8">
    <location>
        <begin position="31"/>
        <end position="1045"/>
    </location>
</feature>
<dbReference type="InterPro" id="IPR012910">
    <property type="entry name" value="Plug_dom"/>
</dbReference>
<evidence type="ECO:0000256" key="4">
    <source>
        <dbReference type="ARBA" id="ARBA00022692"/>
    </source>
</evidence>
<evidence type="ECO:0000256" key="3">
    <source>
        <dbReference type="ARBA" id="ARBA00022452"/>
    </source>
</evidence>
<sequence length="1045" mass="117692">MKKEIKRATQSFWRLLLLMVAFNSSLSLFAQTQTISGIVLDEFGEPMIGVSVLVKGTTTGIITDVEGNFTVPAKTGDVLLVKYLGYKDQEIKVTSDARLKITLHEDTQNLDEVVVVGYGTQKKVNLTGAVSAVTGEEIAKRPVANTSTMLQGQMPGLRITSDKGQPGNESVQIRVRGQGTYSGTGSDPLILINGVEGDLASLDPNIIESVSVLKDAASASIYGSRAANGVILITTKNGSETKDRISVRYNGNFAVHNPTNLLDVIWDSPTYMKYFNMAKDNSGAPATDRYSDEMIANYTNPSDPTKYPSFNWLDYMFDPAFVQQHNLSVAGTTGKTSYNASLSMINQPGTMKGQEFKRYNATLDLTSQVNDWIRFGMYFTGSRSNRQETRQGDTDAYLSTISQAPTYMPWLPDDGTGIKRYTMKAFTFESNNKNMVAITETENFKNYVNTDVNAQAWLEVSPIKGLSWYTKGAMRYKQQHIKNWGALPTPVYYYHDGTQNGTLNTNGTGLTSTMENSSYYNLYTYLKYDWATPNKEHDFSFMAGYNLEYYKMDNLEGYRQNYDFPLHELNTGISSVQTNKGKSEEWGIMSAFFRANYAFKQRYLLEVNARYDGSSRISSESRWGIFPSFSLGWRMTEEEWMKDLNWEWLNSLKLRGSWGILGNQNVDLYSYYALVTTGKDYSFDNTNLGAGVAQTALTNRDLKWESTAIGDFGIDITAFNGFNITFDWYKKRTYDILREAQSNSLLGLKAPFVNAGEMVNKGIEISLAYNGYIREGIFKGLSYNAGVFFDRTRNELTKYGADYVDSSKGLIYKEGLPYGSFYGYEAIGIFRDEADVTNSPKQFNDKTLPGDIKYADISGPNGVPDGIVDENDRKVLDGRFPDFEYSVNLGASWKGFDLSLMGQGVQGAKHYASGWGLRPFYQGTPISQDYIDNMWTEDHRDAKYPRLYFADLGGAKNQRESTYWLYNASYFRLKNLTFGYTLPKALTSKAKIERLRFYFSGDNLLTITKFPQGGDPERNYNSTKGTRLVYYPQNRIISFGVNLEF</sequence>
<dbReference type="PROSITE" id="PS52016">
    <property type="entry name" value="TONB_DEPENDENT_REC_3"/>
    <property type="match status" value="1"/>
</dbReference>
<dbReference type="EMBL" id="AQHV01000014">
    <property type="protein sequence ID" value="KKB53463.1"/>
    <property type="molecule type" value="Genomic_DNA"/>
</dbReference>
<evidence type="ECO:0000256" key="7">
    <source>
        <dbReference type="PROSITE-ProRule" id="PRU01360"/>
    </source>
</evidence>
<dbReference type="InterPro" id="IPR023997">
    <property type="entry name" value="TonB-dep_OMP_SusC/RagA_CS"/>
</dbReference>
<dbReference type="FunFam" id="2.60.40.1120:FF:000003">
    <property type="entry name" value="Outer membrane protein Omp121"/>
    <property type="match status" value="1"/>
</dbReference>
<dbReference type="Proteomes" id="UP000033047">
    <property type="component" value="Unassembled WGS sequence"/>
</dbReference>
<feature type="domain" description="TonB-dependent receptor plug" evidence="9">
    <location>
        <begin position="123"/>
        <end position="230"/>
    </location>
</feature>
<dbReference type="InterPro" id="IPR036942">
    <property type="entry name" value="Beta-barrel_TonB_sf"/>
</dbReference>
<keyword evidence="5 7" id="KW-0472">Membrane</keyword>
<dbReference type="SUPFAM" id="SSF49464">
    <property type="entry name" value="Carboxypeptidase regulatory domain-like"/>
    <property type="match status" value="1"/>
</dbReference>
<dbReference type="Pfam" id="PF07715">
    <property type="entry name" value="Plug"/>
    <property type="match status" value="1"/>
</dbReference>
<keyword evidence="8" id="KW-0732">Signal</keyword>
<keyword evidence="3 7" id="KW-1134">Transmembrane beta strand</keyword>
<evidence type="ECO:0000256" key="2">
    <source>
        <dbReference type="ARBA" id="ARBA00022448"/>
    </source>
</evidence>
<gene>
    <name evidence="10" type="ORF">HMPREF1535_03004</name>
</gene>
<accession>A0A0F5J6R9</accession>
<evidence type="ECO:0000313" key="10">
    <source>
        <dbReference type="EMBL" id="KKB53463.1"/>
    </source>
</evidence>
<name>A0A0F5J6R9_9BACT</name>
<reference evidence="10 11" key="1">
    <citation type="submission" date="2013-04" db="EMBL/GenBank/DDBJ databases">
        <title>The Genome Sequence of Parabacteroides goldsteinii DSM 19448.</title>
        <authorList>
            <consortium name="The Broad Institute Genomics Platform"/>
            <person name="Earl A."/>
            <person name="Ward D."/>
            <person name="Feldgarden M."/>
            <person name="Gevers D."/>
            <person name="Martens E."/>
            <person name="Sakamoto M."/>
            <person name="Benno Y."/>
            <person name="Song Y."/>
            <person name="Liu C."/>
            <person name="Lee J."/>
            <person name="Bolanos M."/>
            <person name="Vaisanen M.L."/>
            <person name="Finegold S.M."/>
            <person name="Walker B."/>
            <person name="Young S."/>
            <person name="Zeng Q."/>
            <person name="Gargeya S."/>
            <person name="Fitzgerald M."/>
            <person name="Haas B."/>
            <person name="Abouelleil A."/>
            <person name="Allen A.W."/>
            <person name="Alvarado L."/>
            <person name="Arachchi H.M."/>
            <person name="Berlin A.M."/>
            <person name="Chapman S.B."/>
            <person name="Gainer-Dewar J."/>
            <person name="Goldberg J."/>
            <person name="Griggs A."/>
            <person name="Gujja S."/>
            <person name="Hansen M."/>
            <person name="Howarth C."/>
            <person name="Imamovic A."/>
            <person name="Ireland A."/>
            <person name="Larimer J."/>
            <person name="McCowan C."/>
            <person name="Murphy C."/>
            <person name="Pearson M."/>
            <person name="Poon T.W."/>
            <person name="Priest M."/>
            <person name="Roberts A."/>
            <person name="Saif S."/>
            <person name="Shea T."/>
            <person name="Sisk P."/>
            <person name="Sykes S."/>
            <person name="Wortman J."/>
            <person name="Nusbaum C."/>
            <person name="Birren B."/>
        </authorList>
    </citation>
    <scope>NUCLEOTIDE SEQUENCE [LARGE SCALE GENOMIC DNA]</scope>
    <source>
        <strain evidence="10 11">DSM 19448</strain>
    </source>
</reference>
<dbReference type="InterPro" id="IPR008969">
    <property type="entry name" value="CarboxyPept-like_regulatory"/>
</dbReference>
<dbReference type="GO" id="GO:0009279">
    <property type="term" value="C:cell outer membrane"/>
    <property type="evidence" value="ECO:0007669"/>
    <property type="project" value="UniProtKB-SubCell"/>
</dbReference>
<dbReference type="FunFam" id="2.170.130.10:FF:000003">
    <property type="entry name" value="SusC/RagA family TonB-linked outer membrane protein"/>
    <property type="match status" value="1"/>
</dbReference>
<dbReference type="Gene3D" id="2.60.40.1120">
    <property type="entry name" value="Carboxypeptidase-like, regulatory domain"/>
    <property type="match status" value="1"/>
</dbReference>
<dbReference type="AlphaFoldDB" id="A0A0F5J6R9"/>
<evidence type="ECO:0000259" key="9">
    <source>
        <dbReference type="Pfam" id="PF07715"/>
    </source>
</evidence>
<keyword evidence="4 7" id="KW-0812">Transmembrane</keyword>
<dbReference type="NCBIfam" id="TIGR04057">
    <property type="entry name" value="SusC_RagA_signa"/>
    <property type="match status" value="1"/>
</dbReference>
<evidence type="ECO:0000256" key="8">
    <source>
        <dbReference type="SAM" id="SignalP"/>
    </source>
</evidence>
<dbReference type="SUPFAM" id="SSF56935">
    <property type="entry name" value="Porins"/>
    <property type="match status" value="1"/>
</dbReference>
<feature type="signal peptide" evidence="8">
    <location>
        <begin position="1"/>
        <end position="30"/>
    </location>
</feature>
<dbReference type="STRING" id="927665.HMPREF1535_03004"/>
<comment type="caution">
    <text evidence="10">The sequence shown here is derived from an EMBL/GenBank/DDBJ whole genome shotgun (WGS) entry which is preliminary data.</text>
</comment>
<dbReference type="PATRIC" id="fig|927665.4.peg.3087"/>